<comment type="similarity">
    <text evidence="1">Belongs to the UPF0301 (AlgH) family.</text>
</comment>
<evidence type="ECO:0000256" key="1">
    <source>
        <dbReference type="ARBA" id="ARBA00009600"/>
    </source>
</evidence>
<evidence type="ECO:0000313" key="2">
    <source>
        <dbReference type="EMBL" id="RZS75106.1"/>
    </source>
</evidence>
<protein>
    <submittedName>
        <fullName evidence="2">Putative transcriptional regulator</fullName>
    </submittedName>
</protein>
<dbReference type="AlphaFoldDB" id="A0A4V2F1V6"/>
<keyword evidence="3" id="KW-1185">Reference proteome</keyword>
<dbReference type="Proteomes" id="UP000293874">
    <property type="component" value="Unassembled WGS sequence"/>
</dbReference>
<dbReference type="OrthoDB" id="9807486at2"/>
<dbReference type="PANTHER" id="PTHR30327">
    <property type="entry name" value="UNCHARACTERIZED PROTEIN YQGE"/>
    <property type="match status" value="1"/>
</dbReference>
<evidence type="ECO:0000313" key="3">
    <source>
        <dbReference type="Proteomes" id="UP000293874"/>
    </source>
</evidence>
<dbReference type="RefSeq" id="WP_130539507.1">
    <property type="nucleotide sequence ID" value="NZ_CP042431.1"/>
</dbReference>
<comment type="caution">
    <text evidence="2">The sequence shown here is derived from an EMBL/GenBank/DDBJ whole genome shotgun (WGS) entry which is preliminary data.</text>
</comment>
<gene>
    <name evidence="2" type="ORF">EV199_0967</name>
</gene>
<dbReference type="Gene3D" id="3.40.1740.10">
    <property type="entry name" value="VC0467-like"/>
    <property type="match status" value="1"/>
</dbReference>
<proteinExistence type="inferred from homology"/>
<dbReference type="InterPro" id="IPR003774">
    <property type="entry name" value="AlgH-like"/>
</dbReference>
<dbReference type="SUPFAM" id="SSF143456">
    <property type="entry name" value="VC0467-like"/>
    <property type="match status" value="1"/>
</dbReference>
<name>A0A4V2F1V6_9BACT</name>
<organism evidence="2 3">
    <name type="scientific">Pseudobacter ginsenosidimutans</name>
    <dbReference type="NCBI Taxonomy" id="661488"/>
    <lineage>
        <taxon>Bacteria</taxon>
        <taxon>Pseudomonadati</taxon>
        <taxon>Bacteroidota</taxon>
        <taxon>Chitinophagia</taxon>
        <taxon>Chitinophagales</taxon>
        <taxon>Chitinophagaceae</taxon>
        <taxon>Pseudobacter</taxon>
    </lineage>
</organism>
<reference evidence="2 3" key="1">
    <citation type="submission" date="2019-02" db="EMBL/GenBank/DDBJ databases">
        <title>Genomic Encyclopedia of Type Strains, Phase IV (KMG-IV): sequencing the most valuable type-strain genomes for metagenomic binning, comparative biology and taxonomic classification.</title>
        <authorList>
            <person name="Goeker M."/>
        </authorList>
    </citation>
    <scope>NUCLEOTIDE SEQUENCE [LARGE SCALE GENOMIC DNA]</scope>
    <source>
        <strain evidence="2 3">DSM 18116</strain>
    </source>
</reference>
<dbReference type="Pfam" id="PF02622">
    <property type="entry name" value="DUF179"/>
    <property type="match status" value="1"/>
</dbReference>
<dbReference type="EMBL" id="SGXA01000001">
    <property type="protein sequence ID" value="RZS75106.1"/>
    <property type="molecule type" value="Genomic_DNA"/>
</dbReference>
<dbReference type="PANTHER" id="PTHR30327:SF1">
    <property type="entry name" value="UPF0301 PROTEIN YQGE"/>
    <property type="match status" value="1"/>
</dbReference>
<sequence>MHSGTFLKSTPLLDDTFFENTEVFITEHNEKGAMGFVVNIPFLRRFNELEEFKHSAPFPMYDGGPVDREHLFFLHQRPDLIKGGTPVTGNICLGGDFREAVRLINNKTLTEMDIKLFIGYCGWNDQELEAEIEEGSWEIVKEGNVFISK</sequence>
<accession>A0A4V2F1V6</accession>
<dbReference type="GO" id="GO:0005829">
    <property type="term" value="C:cytosol"/>
    <property type="evidence" value="ECO:0007669"/>
    <property type="project" value="TreeGrafter"/>
</dbReference>